<sequence length="59" mass="6852">MSENKKVKYNIHLTIDYELKKCLEDLADQGLVISRLTTKALKQFIKNNYPAIAEKNNLK</sequence>
<keyword evidence="2" id="KW-1185">Reference proteome</keyword>
<proteinExistence type="predicted"/>
<evidence type="ECO:0008006" key="3">
    <source>
        <dbReference type="Google" id="ProtNLM"/>
    </source>
</evidence>
<accession>A0ABY8LW76</accession>
<dbReference type="Proteomes" id="UP001179842">
    <property type="component" value="Chromosome"/>
</dbReference>
<organism evidence="1 2">
    <name type="scientific">Mesomycoplasma lagogenitalium</name>
    <dbReference type="NCBI Taxonomy" id="171286"/>
    <lineage>
        <taxon>Bacteria</taxon>
        <taxon>Bacillati</taxon>
        <taxon>Mycoplasmatota</taxon>
        <taxon>Mycoplasmoidales</taxon>
        <taxon>Metamycoplasmataceae</taxon>
        <taxon>Mesomycoplasma</taxon>
    </lineage>
</organism>
<gene>
    <name evidence="1" type="ORF">QEG99_03435</name>
</gene>
<name>A0ABY8LW76_9BACT</name>
<evidence type="ECO:0000313" key="1">
    <source>
        <dbReference type="EMBL" id="WGI36491.1"/>
    </source>
</evidence>
<reference evidence="1" key="1">
    <citation type="submission" date="2023-04" db="EMBL/GenBank/DDBJ databases">
        <title>Completed genome of Mycoplasma lagogenitalium type strain 12MS.</title>
        <authorList>
            <person name="Spergser J."/>
        </authorList>
    </citation>
    <scope>NUCLEOTIDE SEQUENCE</scope>
    <source>
        <strain evidence="1">12MS</strain>
    </source>
</reference>
<dbReference type="EMBL" id="CP122979">
    <property type="protein sequence ID" value="WGI36491.1"/>
    <property type="molecule type" value="Genomic_DNA"/>
</dbReference>
<evidence type="ECO:0000313" key="2">
    <source>
        <dbReference type="Proteomes" id="UP001179842"/>
    </source>
</evidence>
<protein>
    <recommendedName>
        <fullName evidence="3">CopG family transcriptional regulator</fullName>
    </recommendedName>
</protein>
<dbReference type="RefSeq" id="WP_280101792.1">
    <property type="nucleotide sequence ID" value="NZ_CP122979.1"/>
</dbReference>